<protein>
    <submittedName>
        <fullName evidence="1">CLUMA_CG010379, isoform A</fullName>
    </submittedName>
</protein>
<keyword evidence="2" id="KW-1185">Reference proteome</keyword>
<sequence length="61" mass="7330">MFQLEDFQKATLKVLNLHLMQDISLQQNSPLHRKRAKSKQDSHLKSNSEYHEYLMFNLSLR</sequence>
<proteinExistence type="predicted"/>
<accession>A0A1J1IBG7</accession>
<dbReference type="AlphaFoldDB" id="A0A1J1IBG7"/>
<evidence type="ECO:0000313" key="1">
    <source>
        <dbReference type="EMBL" id="CRK96900.1"/>
    </source>
</evidence>
<evidence type="ECO:0000313" key="2">
    <source>
        <dbReference type="Proteomes" id="UP000183832"/>
    </source>
</evidence>
<dbReference type="Proteomes" id="UP000183832">
    <property type="component" value="Unassembled WGS sequence"/>
</dbReference>
<gene>
    <name evidence="1" type="ORF">CLUMA_CG010379</name>
</gene>
<name>A0A1J1IBG7_9DIPT</name>
<organism evidence="1 2">
    <name type="scientific">Clunio marinus</name>
    <dbReference type="NCBI Taxonomy" id="568069"/>
    <lineage>
        <taxon>Eukaryota</taxon>
        <taxon>Metazoa</taxon>
        <taxon>Ecdysozoa</taxon>
        <taxon>Arthropoda</taxon>
        <taxon>Hexapoda</taxon>
        <taxon>Insecta</taxon>
        <taxon>Pterygota</taxon>
        <taxon>Neoptera</taxon>
        <taxon>Endopterygota</taxon>
        <taxon>Diptera</taxon>
        <taxon>Nematocera</taxon>
        <taxon>Chironomoidea</taxon>
        <taxon>Chironomidae</taxon>
        <taxon>Clunio</taxon>
    </lineage>
</organism>
<dbReference type="EMBL" id="CVRI01000045">
    <property type="protein sequence ID" value="CRK96900.1"/>
    <property type="molecule type" value="Genomic_DNA"/>
</dbReference>
<reference evidence="1 2" key="1">
    <citation type="submission" date="2015-04" db="EMBL/GenBank/DDBJ databases">
        <authorList>
            <person name="Syromyatnikov M.Y."/>
            <person name="Popov V.N."/>
        </authorList>
    </citation>
    <scope>NUCLEOTIDE SEQUENCE [LARGE SCALE GENOMIC DNA]</scope>
</reference>